<dbReference type="eggNOG" id="ENOG502ST12">
    <property type="taxonomic scope" value="Eukaryota"/>
</dbReference>
<organism evidence="2 3">
    <name type="scientific">Loxodonta africana</name>
    <name type="common">African elephant</name>
    <dbReference type="NCBI Taxonomy" id="9785"/>
    <lineage>
        <taxon>Eukaryota</taxon>
        <taxon>Metazoa</taxon>
        <taxon>Chordata</taxon>
        <taxon>Craniata</taxon>
        <taxon>Vertebrata</taxon>
        <taxon>Euteleostomi</taxon>
        <taxon>Mammalia</taxon>
        <taxon>Eutheria</taxon>
        <taxon>Afrotheria</taxon>
        <taxon>Proboscidea</taxon>
        <taxon>Elephantidae</taxon>
        <taxon>Loxodonta</taxon>
    </lineage>
</organism>
<dbReference type="Proteomes" id="UP000007646">
    <property type="component" value="Unassembled WGS sequence"/>
</dbReference>
<proteinExistence type="predicted"/>
<sequence length="531" mass="60310">KKSRSSNTRKMNMQYEKEEKNLTKVLAESVSHLNVSAHQMKDTGKPESELNSSEGRKTQDLLCTVQKMKQETGCRKTGLKPVSGHVEPVKEGLHTPEEIKYMVDLKTPFPNAEKSEIGLMLYDTPWDAVPRKKWGSPTSEKRALNQKDSLTTVLKPLGFIALISSEPKSQSYTDFVGKKSIMSPKHVTLKAKKLPISQFVSIPVFHTGGHKKKKQHNFKDKMKKRQQNASVGEALHSTTHPLMIPPPKLVIDKLSFDTTERVTESNGARPKNLRSYIAEEKRELPQHLGTTFVEPLDFLMPVLYDCKSQINPVQISEKKIIMNPKCLSRKEKKSPISQILKINGQLLTKQKKKLESDFKTKMKERFRGKNAVGTFPNTIYFTPDTSAIKKQRRSKTGTDTIRVSKFSRLQLPQAEAPVEGIARHSQSTGKRSASNILKEPKLHDGESEEEKQEHLIETGPVYTKTFMVNSYLIMESDPGKSQDAILGESFSPRSQSYKGNPEEKLEIKKRSINKKQEQNFKAQTREREKDK</sequence>
<feature type="region of interest" description="Disordered" evidence="1">
    <location>
        <begin position="35"/>
        <end position="56"/>
    </location>
</feature>
<feature type="compositionally biased region" description="Basic and acidic residues" evidence="1">
    <location>
        <begin position="39"/>
        <end position="56"/>
    </location>
</feature>
<feature type="compositionally biased region" description="Basic and acidic residues" evidence="1">
    <location>
        <begin position="500"/>
        <end position="531"/>
    </location>
</feature>
<dbReference type="InParanoid" id="G3U9Q3"/>
<name>G3U9Q3_LOXAF</name>
<evidence type="ECO:0000256" key="1">
    <source>
        <dbReference type="SAM" id="MobiDB-lite"/>
    </source>
</evidence>
<accession>G3U9Q3</accession>
<evidence type="ECO:0000313" key="2">
    <source>
        <dbReference type="Ensembl" id="ENSLAFP00000024561.1"/>
    </source>
</evidence>
<keyword evidence="3" id="KW-1185">Reference proteome</keyword>
<feature type="compositionally biased region" description="Basic and acidic residues" evidence="1">
    <location>
        <begin position="438"/>
        <end position="456"/>
    </location>
</feature>
<dbReference type="Ensembl" id="ENSLAFT00000036076.1">
    <property type="protein sequence ID" value="ENSLAFP00000024561.1"/>
    <property type="gene ID" value="ENSLAFG00000031667.1"/>
</dbReference>
<evidence type="ECO:0000313" key="3">
    <source>
        <dbReference type="Proteomes" id="UP000007646"/>
    </source>
</evidence>
<dbReference type="GeneTree" id="ENSGT00940000167709"/>
<feature type="compositionally biased region" description="Polar residues" evidence="1">
    <location>
        <begin position="424"/>
        <end position="435"/>
    </location>
</feature>
<dbReference type="STRING" id="9785.ENSLAFP00000024561"/>
<dbReference type="OMA" id="EMHIQHE"/>
<reference evidence="2" key="2">
    <citation type="submission" date="2025-08" db="UniProtKB">
        <authorList>
            <consortium name="Ensembl"/>
        </authorList>
    </citation>
    <scope>IDENTIFICATION</scope>
    <source>
        <strain evidence="2">Isolate ISIS603380</strain>
    </source>
</reference>
<dbReference type="AlphaFoldDB" id="G3U9Q3"/>
<dbReference type="InterPro" id="IPR053366">
    <property type="entry name" value="LRR_transmembrane"/>
</dbReference>
<dbReference type="PANTHER" id="PTHR35542:SF2">
    <property type="entry name" value="LEUCINE-RICH REPEAT TRANSMEMBRANE PROTEIN CCDC168"/>
    <property type="match status" value="1"/>
</dbReference>
<dbReference type="PANTHER" id="PTHR35542">
    <property type="entry name" value="COILED-COIL DOMAIN-CONTAINING PROTEIN 168"/>
    <property type="match status" value="1"/>
</dbReference>
<feature type="region of interest" description="Disordered" evidence="1">
    <location>
        <begin position="478"/>
        <end position="531"/>
    </location>
</feature>
<reference evidence="2" key="3">
    <citation type="submission" date="2025-09" db="UniProtKB">
        <authorList>
            <consortium name="Ensembl"/>
        </authorList>
    </citation>
    <scope>IDENTIFICATION</scope>
    <source>
        <strain evidence="2">Isolate ISIS603380</strain>
    </source>
</reference>
<reference evidence="2 3" key="1">
    <citation type="submission" date="2009-06" db="EMBL/GenBank/DDBJ databases">
        <title>The Genome Sequence of Loxodonta africana (African elephant).</title>
        <authorList>
            <person name="Di Palma F."/>
            <person name="Heiman D."/>
            <person name="Young S."/>
            <person name="Johnson J."/>
            <person name="Lander E.S."/>
            <person name="Lindblad-Toh K."/>
        </authorList>
    </citation>
    <scope>NUCLEOTIDE SEQUENCE [LARGE SCALE GENOMIC DNA]</scope>
    <source>
        <strain evidence="2 3">Isolate ISIS603380</strain>
    </source>
</reference>
<feature type="region of interest" description="Disordered" evidence="1">
    <location>
        <begin position="414"/>
        <end position="457"/>
    </location>
</feature>
<protein>
    <submittedName>
        <fullName evidence="2">Uncharacterized protein</fullName>
    </submittedName>
</protein>
<dbReference type="HOGENOM" id="CLU_513475_0_0_1"/>